<reference evidence="2 3" key="1">
    <citation type="submission" date="2024-04" db="EMBL/GenBank/DDBJ databases">
        <authorList>
            <person name="Fracassetti M."/>
        </authorList>
    </citation>
    <scope>NUCLEOTIDE SEQUENCE [LARGE SCALE GENOMIC DNA]</scope>
</reference>
<evidence type="ECO:0000313" key="2">
    <source>
        <dbReference type="EMBL" id="CAL1403970.1"/>
    </source>
</evidence>
<evidence type="ECO:0000313" key="3">
    <source>
        <dbReference type="Proteomes" id="UP001497516"/>
    </source>
</evidence>
<feature type="region of interest" description="Disordered" evidence="1">
    <location>
        <begin position="15"/>
        <end position="36"/>
    </location>
</feature>
<protein>
    <submittedName>
        <fullName evidence="2">Uncharacterized protein</fullName>
    </submittedName>
</protein>
<organism evidence="2 3">
    <name type="scientific">Linum trigynum</name>
    <dbReference type="NCBI Taxonomy" id="586398"/>
    <lineage>
        <taxon>Eukaryota</taxon>
        <taxon>Viridiplantae</taxon>
        <taxon>Streptophyta</taxon>
        <taxon>Embryophyta</taxon>
        <taxon>Tracheophyta</taxon>
        <taxon>Spermatophyta</taxon>
        <taxon>Magnoliopsida</taxon>
        <taxon>eudicotyledons</taxon>
        <taxon>Gunneridae</taxon>
        <taxon>Pentapetalae</taxon>
        <taxon>rosids</taxon>
        <taxon>fabids</taxon>
        <taxon>Malpighiales</taxon>
        <taxon>Linaceae</taxon>
        <taxon>Linum</taxon>
    </lineage>
</organism>
<accession>A0AAV2G2W7</accession>
<name>A0AAV2G2W7_9ROSI</name>
<keyword evidence="3" id="KW-1185">Reference proteome</keyword>
<feature type="region of interest" description="Disordered" evidence="1">
    <location>
        <begin position="79"/>
        <end position="98"/>
    </location>
</feature>
<evidence type="ECO:0000256" key="1">
    <source>
        <dbReference type="SAM" id="MobiDB-lite"/>
    </source>
</evidence>
<dbReference type="AlphaFoldDB" id="A0AAV2G2W7"/>
<gene>
    <name evidence="2" type="ORF">LTRI10_LOCUS43864</name>
</gene>
<proteinExistence type="predicted"/>
<dbReference type="EMBL" id="OZ034820">
    <property type="protein sequence ID" value="CAL1403970.1"/>
    <property type="molecule type" value="Genomic_DNA"/>
</dbReference>
<dbReference type="Gene3D" id="1.20.1340.10">
    <property type="entry name" value="dopa decarboxylase, N-terminal domain"/>
    <property type="match status" value="1"/>
</dbReference>
<dbReference type="Proteomes" id="UP001497516">
    <property type="component" value="Chromosome 7"/>
</dbReference>
<sequence>MLPKSSSSTFFATPAMTSHEFTDNEPQSPHNVVHPLNPEEFRRQGHMVVDFIADYYNNIEHYPVLSQVKPATSAISSLTRLLSPPNQSKKSSKTLKPT</sequence>